<feature type="transmembrane region" description="Helical" evidence="1">
    <location>
        <begin position="167"/>
        <end position="190"/>
    </location>
</feature>
<sequence length="320" mass="35418">MLVNGFGVLADLLLLGILTNQIYFYYLAYPEDKLAIKLAVTTVYALGLSQTIIALFDHSRASLYTDYDELCRAFISDIWDPSLASKFDGAFFWFSIFLSSAIVAFVAQCLYVYRIFIMSQKLWLSIMVNLLSLSQLIIGIISSICAYDNSENIMLDVCNKVQGQYNSYLWCPLTVTCDVTISIIMSTLLLKRRKDVFKKNTHAQITKIVQLIAETGAATSLVVLTYAASAIFQFSNKYNTAPIPGLATGKVYSNSMLVILNSRAKILGARETSKIDWNTVEMSPGFTDVGDGERNLSASASLNSVQLRARAQRLSIEGAS</sequence>
<proteinExistence type="predicted"/>
<feature type="transmembrane region" description="Helical" evidence="1">
    <location>
        <begin position="122"/>
        <end position="147"/>
    </location>
</feature>
<name>A0AAD5VYU8_9AGAR</name>
<evidence type="ECO:0000313" key="4">
    <source>
        <dbReference type="Proteomes" id="UP001213000"/>
    </source>
</evidence>
<feature type="domain" description="DUF6534" evidence="2">
    <location>
        <begin position="175"/>
        <end position="264"/>
    </location>
</feature>
<dbReference type="AlphaFoldDB" id="A0AAD5VYU8"/>
<dbReference type="InterPro" id="IPR045339">
    <property type="entry name" value="DUF6534"/>
</dbReference>
<gene>
    <name evidence="3" type="ORF">NP233_g3605</name>
</gene>
<comment type="caution">
    <text evidence="3">The sequence shown here is derived from an EMBL/GenBank/DDBJ whole genome shotgun (WGS) entry which is preliminary data.</text>
</comment>
<keyword evidence="1" id="KW-1133">Transmembrane helix</keyword>
<evidence type="ECO:0000259" key="2">
    <source>
        <dbReference type="Pfam" id="PF20152"/>
    </source>
</evidence>
<protein>
    <recommendedName>
        <fullName evidence="2">DUF6534 domain-containing protein</fullName>
    </recommendedName>
</protein>
<feature type="transmembrane region" description="Helical" evidence="1">
    <location>
        <begin position="6"/>
        <end position="27"/>
    </location>
</feature>
<dbReference type="PANTHER" id="PTHR40465:SF1">
    <property type="entry name" value="DUF6534 DOMAIN-CONTAINING PROTEIN"/>
    <property type="match status" value="1"/>
</dbReference>
<dbReference type="Pfam" id="PF20152">
    <property type="entry name" value="DUF6534"/>
    <property type="match status" value="1"/>
</dbReference>
<organism evidence="3 4">
    <name type="scientific">Leucocoprinus birnbaumii</name>
    <dbReference type="NCBI Taxonomy" id="56174"/>
    <lineage>
        <taxon>Eukaryota</taxon>
        <taxon>Fungi</taxon>
        <taxon>Dikarya</taxon>
        <taxon>Basidiomycota</taxon>
        <taxon>Agaricomycotina</taxon>
        <taxon>Agaricomycetes</taxon>
        <taxon>Agaricomycetidae</taxon>
        <taxon>Agaricales</taxon>
        <taxon>Agaricineae</taxon>
        <taxon>Agaricaceae</taxon>
        <taxon>Leucocoprinus</taxon>
    </lineage>
</organism>
<dbReference type="PANTHER" id="PTHR40465">
    <property type="entry name" value="CHROMOSOME 1, WHOLE GENOME SHOTGUN SEQUENCE"/>
    <property type="match status" value="1"/>
</dbReference>
<reference evidence="3" key="1">
    <citation type="submission" date="2022-07" db="EMBL/GenBank/DDBJ databases">
        <title>Genome Sequence of Leucocoprinus birnbaumii.</title>
        <authorList>
            <person name="Buettner E."/>
        </authorList>
    </citation>
    <scope>NUCLEOTIDE SEQUENCE</scope>
    <source>
        <strain evidence="3">VT141</strain>
    </source>
</reference>
<feature type="transmembrane region" description="Helical" evidence="1">
    <location>
        <begin position="34"/>
        <end position="56"/>
    </location>
</feature>
<dbReference type="Proteomes" id="UP001213000">
    <property type="component" value="Unassembled WGS sequence"/>
</dbReference>
<keyword evidence="1" id="KW-0812">Transmembrane</keyword>
<keyword evidence="4" id="KW-1185">Reference proteome</keyword>
<accession>A0AAD5VYU8</accession>
<feature type="transmembrane region" description="Helical" evidence="1">
    <location>
        <begin position="90"/>
        <end position="113"/>
    </location>
</feature>
<evidence type="ECO:0000313" key="3">
    <source>
        <dbReference type="EMBL" id="KAJ3571674.1"/>
    </source>
</evidence>
<feature type="transmembrane region" description="Helical" evidence="1">
    <location>
        <begin position="211"/>
        <end position="232"/>
    </location>
</feature>
<evidence type="ECO:0000256" key="1">
    <source>
        <dbReference type="SAM" id="Phobius"/>
    </source>
</evidence>
<keyword evidence="1" id="KW-0472">Membrane</keyword>
<dbReference type="EMBL" id="JANIEX010000175">
    <property type="protein sequence ID" value="KAJ3571674.1"/>
    <property type="molecule type" value="Genomic_DNA"/>
</dbReference>